<comment type="subcellular location">
    <subcellularLocation>
        <location evidence="1">Endomembrane system</location>
        <topology evidence="1">Multi-pass membrane protein</topology>
    </subcellularLocation>
</comment>
<keyword evidence="4 7" id="KW-0472">Membrane</keyword>
<dbReference type="RefSeq" id="WP_146962483.1">
    <property type="nucleotide sequence ID" value="NZ_CP042467.1"/>
</dbReference>
<feature type="transmembrane region" description="Helical" evidence="7">
    <location>
        <begin position="82"/>
        <end position="105"/>
    </location>
</feature>
<sequence>MALFQAIKKEAFQPLDAASLAAFRVFFGLMMCAGVIRFAAYGWIDRFFVKPGFYFKFWGFEWVEIASPAVMYAVFAGLALSAFLVAIGFLYRIAIVVFFLLFTYVELIDVSNYLNHYYLVSLLAFILMFLPANRVWSVDARIRPPRFETVPAWMLWWLRFQVGCVYFYAGIAKFKEDWLIHAQPLNLWLTSRVETPFIGPLLQYWETALVMSWAGFLFDTTIVFWLLWRKTRPWAYIVLIVFHLLTNVFFAIGLFPVIMIVAATVFFEPNWPRRFFGGRPTGRLLEAERGPVWVLLIALVFCVFQGLMPWRHFVYPGSVLWNEEGMRWSWKVMLREKNGDVVYRVKLGERVREVSPRFYLSADQEREMSGQPDLILQLAHHIADEYTHDGHRPEVYADAWVSWNGRKRARLIDPSVNLAEVNDRVWPPAPWILPEPETSPFRPKGR</sequence>
<dbReference type="Pfam" id="PF05090">
    <property type="entry name" value="HTTM"/>
    <property type="match status" value="1"/>
</dbReference>
<keyword evidence="6" id="KW-0456">Lyase</keyword>
<proteinExistence type="predicted"/>
<dbReference type="PANTHER" id="PTHR12639">
    <property type="entry name" value="VITAMIN K-DEPENDENT GAMMA-CARBOXYLASE"/>
    <property type="match status" value="1"/>
</dbReference>
<dbReference type="KEGG" id="bbae:FRD01_18825"/>
<protein>
    <submittedName>
        <fullName evidence="9">HTTM domain-containing protein</fullName>
    </submittedName>
</protein>
<gene>
    <name evidence="9" type="ORF">FRD01_18825</name>
</gene>
<dbReference type="SMART" id="SM00752">
    <property type="entry name" value="HTTM"/>
    <property type="match status" value="1"/>
</dbReference>
<dbReference type="GO" id="GO:0012505">
    <property type="term" value="C:endomembrane system"/>
    <property type="evidence" value="ECO:0007669"/>
    <property type="project" value="UniProtKB-SubCell"/>
</dbReference>
<feature type="domain" description="HTTM-like" evidence="8">
    <location>
        <begin position="12"/>
        <end position="271"/>
    </location>
</feature>
<dbReference type="AlphaFoldDB" id="A0A5B8XUD8"/>
<feature type="transmembrane region" description="Helical" evidence="7">
    <location>
        <begin position="234"/>
        <end position="267"/>
    </location>
</feature>
<dbReference type="PANTHER" id="PTHR12639:SF7">
    <property type="entry name" value="HTTM DOMAIN-CONTAINING PROTEIN"/>
    <property type="match status" value="1"/>
</dbReference>
<evidence type="ECO:0000256" key="4">
    <source>
        <dbReference type="ARBA" id="ARBA00023136"/>
    </source>
</evidence>
<feature type="transmembrane region" description="Helical" evidence="7">
    <location>
        <begin position="208"/>
        <end position="227"/>
    </location>
</feature>
<dbReference type="InterPro" id="IPR011020">
    <property type="entry name" value="HTTM-like"/>
</dbReference>
<evidence type="ECO:0000256" key="6">
    <source>
        <dbReference type="ARBA" id="ARBA00023239"/>
    </source>
</evidence>
<evidence type="ECO:0000256" key="1">
    <source>
        <dbReference type="ARBA" id="ARBA00004127"/>
    </source>
</evidence>
<dbReference type="InterPro" id="IPR053935">
    <property type="entry name" value="VKGC_lumenal_dom"/>
</dbReference>
<dbReference type="OrthoDB" id="341137at2"/>
<feature type="transmembrane region" description="Helical" evidence="7">
    <location>
        <begin position="150"/>
        <end position="169"/>
    </location>
</feature>
<keyword evidence="10" id="KW-1185">Reference proteome</keyword>
<organism evidence="9 10">
    <name type="scientific">Microvenator marinus</name>
    <dbReference type="NCBI Taxonomy" id="2600177"/>
    <lineage>
        <taxon>Bacteria</taxon>
        <taxon>Deltaproteobacteria</taxon>
        <taxon>Bradymonadales</taxon>
        <taxon>Microvenatoraceae</taxon>
        <taxon>Microvenator</taxon>
    </lineage>
</organism>
<evidence type="ECO:0000256" key="3">
    <source>
        <dbReference type="ARBA" id="ARBA00022989"/>
    </source>
</evidence>
<dbReference type="Pfam" id="PF22777">
    <property type="entry name" value="VKGC_lumenal_dom"/>
    <property type="match status" value="1"/>
</dbReference>
<accession>A0A5B8XUD8</accession>
<dbReference type="EMBL" id="CP042467">
    <property type="protein sequence ID" value="QED29250.1"/>
    <property type="molecule type" value="Genomic_DNA"/>
</dbReference>
<keyword evidence="5" id="KW-1015">Disulfide bond</keyword>
<dbReference type="InterPro" id="IPR007782">
    <property type="entry name" value="VKG_COase"/>
</dbReference>
<reference evidence="9 10" key="1">
    <citation type="submission" date="2019-08" db="EMBL/GenBank/DDBJ databases">
        <authorList>
            <person name="Liang Q."/>
        </authorList>
    </citation>
    <scope>NUCLEOTIDE SEQUENCE [LARGE SCALE GENOMIC DNA]</scope>
    <source>
        <strain evidence="9 10">V1718</strain>
    </source>
</reference>
<feature type="transmembrane region" description="Helical" evidence="7">
    <location>
        <begin position="117"/>
        <end position="138"/>
    </location>
</feature>
<evidence type="ECO:0000256" key="5">
    <source>
        <dbReference type="ARBA" id="ARBA00023157"/>
    </source>
</evidence>
<evidence type="ECO:0000313" key="10">
    <source>
        <dbReference type="Proteomes" id="UP000321595"/>
    </source>
</evidence>
<feature type="transmembrane region" description="Helical" evidence="7">
    <location>
        <begin position="292"/>
        <end position="310"/>
    </location>
</feature>
<dbReference type="InterPro" id="IPR053934">
    <property type="entry name" value="HTTM_dom"/>
</dbReference>
<feature type="transmembrane region" description="Helical" evidence="7">
    <location>
        <begin position="21"/>
        <end position="43"/>
    </location>
</feature>
<evidence type="ECO:0000313" key="9">
    <source>
        <dbReference type="EMBL" id="QED29250.1"/>
    </source>
</evidence>
<dbReference type="GO" id="GO:0008488">
    <property type="term" value="F:gamma-glutamyl carboxylase activity"/>
    <property type="evidence" value="ECO:0007669"/>
    <property type="project" value="InterPro"/>
</dbReference>
<evidence type="ECO:0000259" key="8">
    <source>
        <dbReference type="SMART" id="SM00752"/>
    </source>
</evidence>
<feature type="transmembrane region" description="Helical" evidence="7">
    <location>
        <begin position="55"/>
        <end position="75"/>
    </location>
</feature>
<name>A0A5B8XUD8_9DELT</name>
<keyword evidence="2 7" id="KW-0812">Transmembrane</keyword>
<keyword evidence="3 7" id="KW-1133">Transmembrane helix</keyword>
<evidence type="ECO:0000256" key="2">
    <source>
        <dbReference type="ARBA" id="ARBA00022692"/>
    </source>
</evidence>
<evidence type="ECO:0000256" key="7">
    <source>
        <dbReference type="SAM" id="Phobius"/>
    </source>
</evidence>
<dbReference type="Proteomes" id="UP000321595">
    <property type="component" value="Chromosome"/>
</dbReference>
<dbReference type="GO" id="GO:0019842">
    <property type="term" value="F:vitamin binding"/>
    <property type="evidence" value="ECO:0007669"/>
    <property type="project" value="TreeGrafter"/>
</dbReference>